<dbReference type="EMBL" id="VNHU01000005">
    <property type="protein sequence ID" value="TYP73638.1"/>
    <property type="molecule type" value="Genomic_DNA"/>
</dbReference>
<organism evidence="1 2">
    <name type="scientific">Aquimarina intermedia</name>
    <dbReference type="NCBI Taxonomy" id="350814"/>
    <lineage>
        <taxon>Bacteria</taxon>
        <taxon>Pseudomonadati</taxon>
        <taxon>Bacteroidota</taxon>
        <taxon>Flavobacteriia</taxon>
        <taxon>Flavobacteriales</taxon>
        <taxon>Flavobacteriaceae</taxon>
        <taxon>Aquimarina</taxon>
    </lineage>
</organism>
<protein>
    <submittedName>
        <fullName evidence="1">G/U mismatch-specific uracil-DNA glycosylase</fullName>
    </submittedName>
</protein>
<dbReference type="AlphaFoldDB" id="A0A5S5C4W3"/>
<proteinExistence type="predicted"/>
<dbReference type="Gene3D" id="3.40.470.10">
    <property type="entry name" value="Uracil-DNA glycosylase-like domain"/>
    <property type="match status" value="1"/>
</dbReference>
<reference evidence="1 2" key="1">
    <citation type="submission" date="2019-07" db="EMBL/GenBank/DDBJ databases">
        <title>Genomic Encyclopedia of Archaeal and Bacterial Type Strains, Phase II (KMG-II): from individual species to whole genera.</title>
        <authorList>
            <person name="Goeker M."/>
        </authorList>
    </citation>
    <scope>NUCLEOTIDE SEQUENCE [LARGE SCALE GENOMIC DNA]</scope>
    <source>
        <strain evidence="1 2">DSM 17527</strain>
    </source>
</reference>
<dbReference type="Proteomes" id="UP000324376">
    <property type="component" value="Unassembled WGS sequence"/>
</dbReference>
<accession>A0A5S5C4W3</accession>
<evidence type="ECO:0000313" key="1">
    <source>
        <dbReference type="EMBL" id="TYP73638.1"/>
    </source>
</evidence>
<gene>
    <name evidence="1" type="ORF">BD809_105229</name>
</gene>
<sequence length="251" mass="28982">MSLLSLTQVRIPLYLYDVQKQFKTNYYMFHHSHPYEPYFPEGATKLIVGTLPPPRFTVGQFKEGDVDFCYGSISGLLWPVLDRIFELKLDYETTESAIEQRKAFLKSRGIGICDIVASCQRTKIDASDLGMENIELRDLIGFLKKYKRIDTLLFTGGNSKNGPEYFFRKHLKECNLKLELLTNDIPRIHQFQLLDDEEATATRTIKTVSLTAPSGAANRAIGSMELYKHLKNKNPEFNTIDFRVLQYKKFF</sequence>
<keyword evidence="2" id="KW-1185">Reference proteome</keyword>
<comment type="caution">
    <text evidence="1">The sequence shown here is derived from an EMBL/GenBank/DDBJ whole genome shotgun (WGS) entry which is preliminary data.</text>
</comment>
<dbReference type="SUPFAM" id="SSF52141">
    <property type="entry name" value="Uracil-DNA glycosylase-like"/>
    <property type="match status" value="1"/>
</dbReference>
<dbReference type="InterPro" id="IPR036895">
    <property type="entry name" value="Uracil-DNA_glycosylase-like_sf"/>
</dbReference>
<name>A0A5S5C4W3_9FLAO</name>
<evidence type="ECO:0000313" key="2">
    <source>
        <dbReference type="Proteomes" id="UP000324376"/>
    </source>
</evidence>